<name>A0A6H0KNR2_9BACE</name>
<proteinExistence type="predicted"/>
<evidence type="ECO:0000313" key="2">
    <source>
        <dbReference type="Proteomes" id="UP000501780"/>
    </source>
</evidence>
<accession>A0A6H0KNR2</accession>
<dbReference type="AlphaFoldDB" id="A0A6H0KNR2"/>
<dbReference type="Proteomes" id="UP000501780">
    <property type="component" value="Chromosome"/>
</dbReference>
<gene>
    <name evidence="1" type="ORF">BacF7301_11200</name>
</gene>
<keyword evidence="2" id="KW-1185">Reference proteome</keyword>
<dbReference type="RefSeq" id="WP_167962807.1">
    <property type="nucleotide sequence ID" value="NZ_CP050831.1"/>
</dbReference>
<reference evidence="1 2" key="1">
    <citation type="submission" date="2020-03" db="EMBL/GenBank/DDBJ databases">
        <title>Genomic analysis of Bacteroides faecium CBA7301.</title>
        <authorList>
            <person name="Kim J."/>
            <person name="Roh S.W."/>
        </authorList>
    </citation>
    <scope>NUCLEOTIDE SEQUENCE [LARGE SCALE GENOMIC DNA]</scope>
    <source>
        <strain evidence="1 2">CBA7301</strain>
    </source>
</reference>
<organism evidence="1 2">
    <name type="scientific">Bacteroides faecium</name>
    <dbReference type="NCBI Taxonomy" id="2715212"/>
    <lineage>
        <taxon>Bacteria</taxon>
        <taxon>Pseudomonadati</taxon>
        <taxon>Bacteroidota</taxon>
        <taxon>Bacteroidia</taxon>
        <taxon>Bacteroidales</taxon>
        <taxon>Bacteroidaceae</taxon>
        <taxon>Bacteroides</taxon>
    </lineage>
</organism>
<sequence>MKAKYALIALLAITFFGCDDNTAGLGLGMFPGSDQNINGQLTTYDVTTESVSAGKIYAMSNIGYVGKFTDDIFGTYEAGFLAELNCVEGTTFPGAYNYEKNTSFDKNNKPTLTMVGPGGNEADKKDIEFVKDGYGNIIGNIHTIELYLWYDSYFGDSLTASRLSVYKLGDAAKELNEGNAYYTNINPEEFYNPKNLLGTKAYTAVDLSVKDSIRNLSSYVPSVHVSFKDDVAKEIGAKIIKKAYESGANFDRKAFKEAFEGIYVKSDYGDGTILYIDQVQMNVVYKCYAIDSISGKILPKQAAVEAGESKDSTYYGYRFFNSTREVIQANSLDNDPDVIEERIKDPDLTYIKSPAGIFTQVTIPVSEIAEKLQGDTLNAVKLGIPIYNETNEKKFGMTKPRSVLLIRKKYKDTFFEKNQLSDGTISSLFDYSNNTLSFTQYTFNNITQMINNCLADREAAKNLLPMTFKVTDPVTNVEKNKTATTIEEWEEYSEWNKFVLIPVLVTKDASSSNSYYGTSANIISIQHDLKPGFVRLKGGTKKGSDGKPDPNNVLKLEVVSTNFGTKSK</sequence>
<evidence type="ECO:0000313" key="1">
    <source>
        <dbReference type="EMBL" id="QIU94671.1"/>
    </source>
</evidence>
<dbReference type="InterPro" id="IPR025366">
    <property type="entry name" value="DUF4270"/>
</dbReference>
<protein>
    <submittedName>
        <fullName evidence="1">DUF4270 domain-containing protein</fullName>
    </submittedName>
</protein>
<dbReference type="KEGG" id="bfc:BacF7301_11200"/>
<dbReference type="EMBL" id="CP050831">
    <property type="protein sequence ID" value="QIU94671.1"/>
    <property type="molecule type" value="Genomic_DNA"/>
</dbReference>
<dbReference type="Pfam" id="PF14092">
    <property type="entry name" value="DUF4270"/>
    <property type="match status" value="1"/>
</dbReference>
<dbReference type="PROSITE" id="PS51257">
    <property type="entry name" value="PROKAR_LIPOPROTEIN"/>
    <property type="match status" value="1"/>
</dbReference>